<dbReference type="EMBL" id="GALX01001013">
    <property type="protein sequence ID" value="JAB67453.1"/>
    <property type="molecule type" value="Transcribed_RNA"/>
</dbReference>
<dbReference type="AlphaFoldDB" id="V5H3S7"/>
<feature type="compositionally biased region" description="Basic and acidic residues" evidence="1">
    <location>
        <begin position="51"/>
        <end position="64"/>
    </location>
</feature>
<feature type="region of interest" description="Disordered" evidence="1">
    <location>
        <begin position="40"/>
        <end position="109"/>
    </location>
</feature>
<organism evidence="2">
    <name type="scientific">Anoplophora glabripennis</name>
    <name type="common">Asian longhorn beetle</name>
    <name type="synonym">Anoplophora nobilis</name>
    <dbReference type="NCBI Taxonomy" id="217634"/>
    <lineage>
        <taxon>Eukaryota</taxon>
        <taxon>Metazoa</taxon>
        <taxon>Ecdysozoa</taxon>
        <taxon>Arthropoda</taxon>
        <taxon>Hexapoda</taxon>
        <taxon>Insecta</taxon>
        <taxon>Pterygota</taxon>
        <taxon>Neoptera</taxon>
        <taxon>Endopterygota</taxon>
        <taxon>Coleoptera</taxon>
        <taxon>Polyphaga</taxon>
        <taxon>Cucujiformia</taxon>
        <taxon>Chrysomeloidea</taxon>
        <taxon>Cerambycidae</taxon>
        <taxon>Lamiinae</taxon>
        <taxon>Lamiini</taxon>
        <taxon>Anoplophora</taxon>
    </lineage>
</organism>
<evidence type="ECO:0000313" key="2">
    <source>
        <dbReference type="EMBL" id="JAB67453.1"/>
    </source>
</evidence>
<feature type="non-terminal residue" evidence="2">
    <location>
        <position position="1"/>
    </location>
</feature>
<dbReference type="OrthoDB" id="9982100at2759"/>
<proteinExistence type="predicted"/>
<sequence length="109" mass="12832">LNISVFGLYKNLKKSEYNLYTNMSRRKKVKIEYKEMEEKYNNIEEDNLADSTDKHKNQQNEKKLNIGAGTSKVTKKESKREDIKKEDEKKKEDPESELDDPVIKDLFSG</sequence>
<evidence type="ECO:0000256" key="1">
    <source>
        <dbReference type="SAM" id="MobiDB-lite"/>
    </source>
</evidence>
<accession>V5H3S7</accession>
<feature type="compositionally biased region" description="Basic and acidic residues" evidence="1">
    <location>
        <begin position="74"/>
        <end position="93"/>
    </location>
</feature>
<protein>
    <submittedName>
        <fullName evidence="2">Uncharacterized protein</fullName>
    </submittedName>
</protein>
<reference evidence="2" key="1">
    <citation type="submission" date="2013-07" db="EMBL/GenBank/DDBJ databases">
        <title>Midgut Transcriptome Profiling of Anoplphora glabripennis, a Lignocellulose Degrading, Wood-Boring Cerambycid.</title>
        <authorList>
            <person name="Scully E.D."/>
            <person name="Hoover K."/>
            <person name="Carlson J.E."/>
            <person name="Tien M."/>
            <person name="Geib S.M."/>
        </authorList>
    </citation>
    <scope>NUCLEOTIDE SEQUENCE</scope>
</reference>
<feature type="non-terminal residue" evidence="2">
    <location>
        <position position="109"/>
    </location>
</feature>
<name>V5H3S7_ANOGL</name>